<protein>
    <submittedName>
        <fullName evidence="1">Uncharacterized protein</fullName>
    </submittedName>
</protein>
<dbReference type="Proteomes" id="UP001206925">
    <property type="component" value="Unassembled WGS sequence"/>
</dbReference>
<evidence type="ECO:0000313" key="1">
    <source>
        <dbReference type="EMBL" id="KAI7738212.1"/>
    </source>
</evidence>
<organism evidence="1 2">
    <name type="scientific">Ambrosia artemisiifolia</name>
    <name type="common">Common ragweed</name>
    <dbReference type="NCBI Taxonomy" id="4212"/>
    <lineage>
        <taxon>Eukaryota</taxon>
        <taxon>Viridiplantae</taxon>
        <taxon>Streptophyta</taxon>
        <taxon>Embryophyta</taxon>
        <taxon>Tracheophyta</taxon>
        <taxon>Spermatophyta</taxon>
        <taxon>Magnoliopsida</taxon>
        <taxon>eudicotyledons</taxon>
        <taxon>Gunneridae</taxon>
        <taxon>Pentapetalae</taxon>
        <taxon>asterids</taxon>
        <taxon>campanulids</taxon>
        <taxon>Asterales</taxon>
        <taxon>Asteraceae</taxon>
        <taxon>Asteroideae</taxon>
        <taxon>Heliantheae alliance</taxon>
        <taxon>Heliantheae</taxon>
        <taxon>Ambrosia</taxon>
    </lineage>
</organism>
<reference evidence="1" key="1">
    <citation type="submission" date="2022-06" db="EMBL/GenBank/DDBJ databases">
        <title>Uncovering the hologenomic basis of an extraordinary plant invasion.</title>
        <authorList>
            <person name="Bieker V.C."/>
            <person name="Martin M.D."/>
            <person name="Gilbert T."/>
            <person name="Hodgins K."/>
            <person name="Battlay P."/>
            <person name="Petersen B."/>
            <person name="Wilson J."/>
        </authorList>
    </citation>
    <scope>NUCLEOTIDE SEQUENCE</scope>
    <source>
        <strain evidence="1">AA19_3_7</strain>
        <tissue evidence="1">Leaf</tissue>
    </source>
</reference>
<name>A0AAD5CAF0_AMBAR</name>
<accession>A0AAD5CAF0</accession>
<dbReference type="AlphaFoldDB" id="A0AAD5CAF0"/>
<gene>
    <name evidence="1" type="ORF">M8C21_032881</name>
</gene>
<feature type="non-terminal residue" evidence="1">
    <location>
        <position position="1"/>
    </location>
</feature>
<evidence type="ECO:0000313" key="2">
    <source>
        <dbReference type="Proteomes" id="UP001206925"/>
    </source>
</evidence>
<comment type="caution">
    <text evidence="1">The sequence shown here is derived from an EMBL/GenBank/DDBJ whole genome shotgun (WGS) entry which is preliminary data.</text>
</comment>
<proteinExistence type="predicted"/>
<keyword evidence="2" id="KW-1185">Reference proteome</keyword>
<sequence>MEGDNQCLGDSSCYGLSFYQNHILNGTRDNTSSRYVKQHMYHNINQVPISQDMELQSMSIENYKAHELQHLARIKHKHSDSISWNPTSRTEDFISNNNIQRFRYNDNNQDMLLKTFSEEGHIKSDQFMNQIPSSEESMLRSFDTNGYYRGTFSQILPTLNVSNLNQSRSSFDINLPSLDSFGSTTFNGSCSYQPPTYNAHNLGSLFKDNCFSHGVDQMNRKIAPALIRETTEAKRPACVYRDAKVSEASPTKKSKLELRPSCTPLKIRKEKLGDRISALQQLVAPYGK</sequence>
<dbReference type="EMBL" id="JAMZMK010008850">
    <property type="protein sequence ID" value="KAI7738212.1"/>
    <property type="molecule type" value="Genomic_DNA"/>
</dbReference>